<feature type="transmembrane region" description="Helical" evidence="9">
    <location>
        <begin position="109"/>
        <end position="140"/>
    </location>
</feature>
<dbReference type="Proteomes" id="UP001195483">
    <property type="component" value="Unassembled WGS sequence"/>
</dbReference>
<dbReference type="GO" id="GO:0016020">
    <property type="term" value="C:membrane"/>
    <property type="evidence" value="ECO:0007669"/>
    <property type="project" value="UniProtKB-SubCell"/>
</dbReference>
<organism evidence="10 11">
    <name type="scientific">Potamilus streckersoni</name>
    <dbReference type="NCBI Taxonomy" id="2493646"/>
    <lineage>
        <taxon>Eukaryota</taxon>
        <taxon>Metazoa</taxon>
        <taxon>Spiralia</taxon>
        <taxon>Lophotrochozoa</taxon>
        <taxon>Mollusca</taxon>
        <taxon>Bivalvia</taxon>
        <taxon>Autobranchia</taxon>
        <taxon>Heteroconchia</taxon>
        <taxon>Palaeoheterodonta</taxon>
        <taxon>Unionida</taxon>
        <taxon>Unionoidea</taxon>
        <taxon>Unionidae</taxon>
        <taxon>Ambleminae</taxon>
        <taxon>Lampsilini</taxon>
        <taxon>Potamilus</taxon>
    </lineage>
</organism>
<dbReference type="PANTHER" id="PTHR22730">
    <property type="entry name" value="PROMININ PROM PROTEIN"/>
    <property type="match status" value="1"/>
</dbReference>
<gene>
    <name evidence="10" type="ORF">CHS0354_001790</name>
</gene>
<evidence type="ECO:0000256" key="9">
    <source>
        <dbReference type="SAM" id="Phobius"/>
    </source>
</evidence>
<keyword evidence="3 9" id="KW-0812">Transmembrane</keyword>
<evidence type="ECO:0000256" key="3">
    <source>
        <dbReference type="ARBA" id="ARBA00022692"/>
    </source>
</evidence>
<keyword evidence="7" id="KW-0175">Coiled coil</keyword>
<keyword evidence="5 9" id="KW-0472">Membrane</keyword>
<reference evidence="10" key="2">
    <citation type="journal article" date="2021" name="Genome Biol. Evol.">
        <title>Developing a high-quality reference genome for a parasitic bivalve with doubly uniparental inheritance (Bivalvia: Unionida).</title>
        <authorList>
            <person name="Smith C.H."/>
        </authorList>
    </citation>
    <scope>NUCLEOTIDE SEQUENCE</scope>
    <source>
        <strain evidence="10">CHS0354</strain>
        <tissue evidence="10">Mantle</tissue>
    </source>
</reference>
<comment type="similarity">
    <text evidence="2">Belongs to the prominin family.</text>
</comment>
<evidence type="ECO:0000256" key="1">
    <source>
        <dbReference type="ARBA" id="ARBA00004141"/>
    </source>
</evidence>
<feature type="transmembrane region" description="Helical" evidence="9">
    <location>
        <begin position="7"/>
        <end position="23"/>
    </location>
</feature>
<feature type="transmembrane region" description="Helical" evidence="9">
    <location>
        <begin position="422"/>
        <end position="449"/>
    </location>
</feature>
<dbReference type="InterPro" id="IPR008795">
    <property type="entry name" value="Prominin"/>
</dbReference>
<feature type="region of interest" description="Disordered" evidence="8">
    <location>
        <begin position="814"/>
        <end position="925"/>
    </location>
</feature>
<keyword evidence="6" id="KW-0325">Glycoprotein</keyword>
<sequence length="925" mass="102780">MMHSKGIYCFIVLINFSLVFVIHCQQTSNIPGQQTGDVSTPSPMQFEKTPLQKGMDDLFGMTNSFLDIVMKQNFYDSTGEFNVKTLIEIVNTTNYNKIREDWQAVVHVFGPFAACIIIGLLFILTMPFVGCCYCCCLCCCKKCGANTKDKSDPKNAKCMRITFSLILVACSTLMLVGAIMATLSGELLHRATENTDNAGFVGRLESNVNNLKTFANKAVMAVQTQANYTVDLGLQDVEREINETVLKVVNTIKGKINATSLLKEAEDLGNASTKALVDLENVNKYLQTLKELQENISKELNSIRNEVNASCNQCNTSGLQLNVNFTGLKNVEDQLKKIKDAQNISQFVNDAKKQFDNVSNTINNQVAQNVNKSKQQVQSIRTSVQTELNKINTTVDPVIKVLDTPLNWTSSGEDLINKIGDYVWYAAIGLSCVLMLTVLFYYLGILFGLCGERPGHDVQCCNRGAGANFILAGSVWGFLFVSLLMLIVILLFTTGGLMYTMACRYLNGGVEGVKTFETLLKDGFKWSLSETLNVSDATISGALTNCKENKGLYTAIYLDKKINLDVLINMTDINDEVRKVANFSITLSNITLLTHDLQTQLEQFGNTSLSNISFNEFLNQTDVTDVTGANLEKFAIDLNNTAAQMESANNTAAANSLRNQSERLISLKNNELMSLIMTKDALGRSIKSLQEKSSLTTQTKALIDGIQHAQDYFNTNATSLLKQALNDTVTAIIEIINSTVNNTIYTVKNSIGRCRPVYDAVQGITDTACITFLNPFNGFWFGLGWALFFFIPSFIFAALLKWLLHKEKPYQKRKENFDSPDPHAYSGNMDDNIPLTHQPNENGYGYPQGVTSNGHYNPGYDHHMGSNWQSSPEGRPGQDEGYGYGKQRGSRDSLPDYDAVVYPEHASHQASDYYREQPSKTNYYY</sequence>
<keyword evidence="4 9" id="KW-1133">Transmembrane helix</keyword>
<dbReference type="EMBL" id="JAEAOA010000170">
    <property type="protein sequence ID" value="KAK3585167.1"/>
    <property type="molecule type" value="Genomic_DNA"/>
</dbReference>
<evidence type="ECO:0000256" key="6">
    <source>
        <dbReference type="ARBA" id="ARBA00023180"/>
    </source>
</evidence>
<accession>A0AAE0VQ69</accession>
<evidence type="ECO:0000256" key="7">
    <source>
        <dbReference type="SAM" id="Coils"/>
    </source>
</evidence>
<feature type="transmembrane region" description="Helical" evidence="9">
    <location>
        <begin position="469"/>
        <end position="492"/>
    </location>
</feature>
<evidence type="ECO:0000256" key="2">
    <source>
        <dbReference type="ARBA" id="ARBA00006058"/>
    </source>
</evidence>
<dbReference type="AlphaFoldDB" id="A0AAE0VQ69"/>
<evidence type="ECO:0000256" key="5">
    <source>
        <dbReference type="ARBA" id="ARBA00023136"/>
    </source>
</evidence>
<evidence type="ECO:0000256" key="8">
    <source>
        <dbReference type="SAM" id="MobiDB-lite"/>
    </source>
</evidence>
<name>A0AAE0VQ69_9BIVA</name>
<dbReference type="Pfam" id="PF05478">
    <property type="entry name" value="Prominin"/>
    <property type="match status" value="1"/>
</dbReference>
<evidence type="ECO:0000256" key="4">
    <source>
        <dbReference type="ARBA" id="ARBA00022989"/>
    </source>
</evidence>
<evidence type="ECO:0000313" key="11">
    <source>
        <dbReference type="Proteomes" id="UP001195483"/>
    </source>
</evidence>
<protein>
    <recommendedName>
        <fullName evidence="12">Prominin-like protein</fullName>
    </recommendedName>
</protein>
<feature type="coiled-coil region" evidence="7">
    <location>
        <begin position="279"/>
        <end position="309"/>
    </location>
</feature>
<comment type="subcellular location">
    <subcellularLocation>
        <location evidence="1">Membrane</location>
        <topology evidence="1">Multi-pass membrane protein</topology>
    </subcellularLocation>
</comment>
<evidence type="ECO:0008006" key="12">
    <source>
        <dbReference type="Google" id="ProtNLM"/>
    </source>
</evidence>
<keyword evidence="11" id="KW-1185">Reference proteome</keyword>
<feature type="transmembrane region" description="Helical" evidence="9">
    <location>
        <begin position="161"/>
        <end position="183"/>
    </location>
</feature>
<reference evidence="10" key="1">
    <citation type="journal article" date="2021" name="Genome Biol. Evol.">
        <title>A High-Quality Reference Genome for a Parasitic Bivalve with Doubly Uniparental Inheritance (Bivalvia: Unionida).</title>
        <authorList>
            <person name="Smith C.H."/>
        </authorList>
    </citation>
    <scope>NUCLEOTIDE SEQUENCE</scope>
    <source>
        <strain evidence="10">CHS0354</strain>
    </source>
</reference>
<reference evidence="10" key="3">
    <citation type="submission" date="2023-05" db="EMBL/GenBank/DDBJ databases">
        <authorList>
            <person name="Smith C.H."/>
        </authorList>
    </citation>
    <scope>NUCLEOTIDE SEQUENCE</scope>
    <source>
        <strain evidence="10">CHS0354</strain>
        <tissue evidence="10">Mantle</tissue>
    </source>
</reference>
<feature type="transmembrane region" description="Helical" evidence="9">
    <location>
        <begin position="779"/>
        <end position="804"/>
    </location>
</feature>
<comment type="caution">
    <text evidence="10">The sequence shown here is derived from an EMBL/GenBank/DDBJ whole genome shotgun (WGS) entry which is preliminary data.</text>
</comment>
<proteinExistence type="inferred from homology"/>
<dbReference type="PANTHER" id="PTHR22730:SF1">
    <property type="entry name" value="PROMININ-LIKE PROTEIN"/>
    <property type="match status" value="1"/>
</dbReference>
<evidence type="ECO:0000313" key="10">
    <source>
        <dbReference type="EMBL" id="KAK3585167.1"/>
    </source>
</evidence>